<keyword evidence="2" id="KW-1185">Reference proteome</keyword>
<accession>A0A1J7J092</accession>
<dbReference type="Proteomes" id="UP000182658">
    <property type="component" value="Unassembled WGS sequence"/>
</dbReference>
<dbReference type="STRING" id="1408157.A0A1J7J092"/>
<evidence type="ECO:0008006" key="3">
    <source>
        <dbReference type="Google" id="ProtNLM"/>
    </source>
</evidence>
<name>A0A1J7J092_9PEZI</name>
<gene>
    <name evidence="1" type="ORF">CONLIGDRAFT_693897</name>
</gene>
<evidence type="ECO:0000313" key="2">
    <source>
        <dbReference type="Proteomes" id="UP000182658"/>
    </source>
</evidence>
<dbReference type="EMBL" id="KV875107">
    <property type="protein sequence ID" value="OIW23288.1"/>
    <property type="molecule type" value="Genomic_DNA"/>
</dbReference>
<dbReference type="InParanoid" id="A0A1J7J092"/>
<dbReference type="OrthoDB" id="4764659at2759"/>
<dbReference type="InterPro" id="IPR038883">
    <property type="entry name" value="AN11006-like"/>
</dbReference>
<dbReference type="AlphaFoldDB" id="A0A1J7J092"/>
<evidence type="ECO:0000313" key="1">
    <source>
        <dbReference type="EMBL" id="OIW23288.1"/>
    </source>
</evidence>
<proteinExistence type="predicted"/>
<sequence>MDVDKAKPNRTVTAASQATRGFLSMPPEVRIEIYRLLFHRQSMTIEEELFSPTTRDHLSAQFLRTCRQIHAEAVDILYGENVFGFLISNTFQTFLIRNTFQTFLYPRVLSPVFSRRHKNAKTVPPSALVHMRHFRIVVEFTLHYKVKPIRKAVQSLVTALQKVPVIDYLHIECKLFASDHEAMDWRDPNWKENPNYSPDNKGEEEVRRALKTWLGRLRNVKTVVVDGLPDEEAEIIRDRCRSSEPLEQTPLADMYETLETHVEAIMLCEKELAKALSACETDDMELFKKHRAALLRRMERRWEAMRDGVMARDPRPEVGGDALCGGTWF</sequence>
<dbReference type="PANTHER" id="PTHR42085:SF1">
    <property type="entry name" value="F-BOX DOMAIN-CONTAINING PROTEIN"/>
    <property type="match status" value="1"/>
</dbReference>
<dbReference type="PANTHER" id="PTHR42085">
    <property type="entry name" value="F-BOX DOMAIN-CONTAINING PROTEIN"/>
    <property type="match status" value="1"/>
</dbReference>
<reference evidence="1 2" key="1">
    <citation type="submission" date="2016-10" db="EMBL/GenBank/DDBJ databases">
        <title>Draft genome sequence of Coniochaeta ligniaria NRRL30616, a lignocellulolytic fungus for bioabatement of inhibitors in plant biomass hydrolysates.</title>
        <authorList>
            <consortium name="DOE Joint Genome Institute"/>
            <person name="Jimenez D.J."/>
            <person name="Hector R.E."/>
            <person name="Riley R."/>
            <person name="Sun H."/>
            <person name="Grigoriev I.V."/>
            <person name="Van Elsas J.D."/>
            <person name="Nichols N.N."/>
        </authorList>
    </citation>
    <scope>NUCLEOTIDE SEQUENCE [LARGE SCALE GENOMIC DNA]</scope>
    <source>
        <strain evidence="1 2">NRRL 30616</strain>
    </source>
</reference>
<protein>
    <recommendedName>
        <fullName evidence="3">F-box domain-containing protein</fullName>
    </recommendedName>
</protein>
<organism evidence="1 2">
    <name type="scientific">Coniochaeta ligniaria NRRL 30616</name>
    <dbReference type="NCBI Taxonomy" id="1408157"/>
    <lineage>
        <taxon>Eukaryota</taxon>
        <taxon>Fungi</taxon>
        <taxon>Dikarya</taxon>
        <taxon>Ascomycota</taxon>
        <taxon>Pezizomycotina</taxon>
        <taxon>Sordariomycetes</taxon>
        <taxon>Sordariomycetidae</taxon>
        <taxon>Coniochaetales</taxon>
        <taxon>Coniochaetaceae</taxon>
        <taxon>Coniochaeta</taxon>
    </lineage>
</organism>